<keyword evidence="1" id="KW-1133">Transmembrane helix</keyword>
<evidence type="ECO:0000313" key="4">
    <source>
        <dbReference type="Proteomes" id="UP000295632"/>
    </source>
</evidence>
<evidence type="ECO:0008006" key="5">
    <source>
        <dbReference type="Google" id="ProtNLM"/>
    </source>
</evidence>
<gene>
    <name evidence="3" type="ORF">EV213_102252</name>
</gene>
<reference evidence="3 4" key="1">
    <citation type="submission" date="2019-03" db="EMBL/GenBank/DDBJ databases">
        <title>Genomic Encyclopedia of Type Strains, Phase IV (KMG-IV): sequencing the most valuable type-strain genomes for metagenomic binning, comparative biology and taxonomic classification.</title>
        <authorList>
            <person name="Goeker M."/>
        </authorList>
    </citation>
    <scope>NUCLEOTIDE SEQUENCE [LARGE SCALE GENOMIC DNA]</scope>
    <source>
        <strain evidence="3 4">DSM 28697</strain>
    </source>
</reference>
<dbReference type="Proteomes" id="UP000295632">
    <property type="component" value="Unassembled WGS sequence"/>
</dbReference>
<proteinExistence type="predicted"/>
<feature type="transmembrane region" description="Helical" evidence="1">
    <location>
        <begin position="184"/>
        <end position="205"/>
    </location>
</feature>
<dbReference type="AlphaFoldDB" id="A0A4R6U7A6"/>
<evidence type="ECO:0000313" key="3">
    <source>
        <dbReference type="EMBL" id="TDQ42221.1"/>
    </source>
</evidence>
<evidence type="ECO:0000256" key="1">
    <source>
        <dbReference type="SAM" id="Phobius"/>
    </source>
</evidence>
<organism evidence="3 4">
    <name type="scientific">Aureibacillus halotolerans</name>
    <dbReference type="NCBI Taxonomy" id="1508390"/>
    <lineage>
        <taxon>Bacteria</taxon>
        <taxon>Bacillati</taxon>
        <taxon>Bacillota</taxon>
        <taxon>Bacilli</taxon>
        <taxon>Bacillales</taxon>
        <taxon>Bacillaceae</taxon>
        <taxon>Aureibacillus</taxon>
    </lineage>
</organism>
<sequence length="212" mass="23431">MKGPICIILLLTSLLVGCQSSASFVETNGNGKFILPYSTEEANKETIETQLNQNIDKMNEDSGGSTLELGRIIETADSLEAILLFDSFSQLSSENYLLPFSDFSSVYPSEAAELRENAKHDLNENWPVITFDNLQILPETVSVEGIVKSVIGGEKIDESTVALGEQSTVLIYEPKTNGVPFSPMWAAFAVMLFLVIFITLTNRLWQKRKVAK</sequence>
<name>A0A4R6U7A6_9BACI</name>
<protein>
    <recommendedName>
        <fullName evidence="5">Sporulation protein YpjB</fullName>
    </recommendedName>
</protein>
<keyword evidence="1" id="KW-0812">Transmembrane</keyword>
<evidence type="ECO:0000256" key="2">
    <source>
        <dbReference type="SAM" id="SignalP"/>
    </source>
</evidence>
<dbReference type="PROSITE" id="PS51257">
    <property type="entry name" value="PROKAR_LIPOPROTEIN"/>
    <property type="match status" value="1"/>
</dbReference>
<keyword evidence="4" id="KW-1185">Reference proteome</keyword>
<feature type="signal peptide" evidence="2">
    <location>
        <begin position="1"/>
        <end position="22"/>
    </location>
</feature>
<dbReference type="EMBL" id="SNYJ01000002">
    <property type="protein sequence ID" value="TDQ42221.1"/>
    <property type="molecule type" value="Genomic_DNA"/>
</dbReference>
<keyword evidence="2" id="KW-0732">Signal</keyword>
<accession>A0A4R6U7A6</accession>
<keyword evidence="1" id="KW-0472">Membrane</keyword>
<comment type="caution">
    <text evidence="3">The sequence shown here is derived from an EMBL/GenBank/DDBJ whole genome shotgun (WGS) entry which is preliminary data.</text>
</comment>
<dbReference type="RefSeq" id="WP_133579108.1">
    <property type="nucleotide sequence ID" value="NZ_SNYJ01000002.1"/>
</dbReference>
<feature type="chain" id="PRO_5020904323" description="Sporulation protein YpjB" evidence="2">
    <location>
        <begin position="23"/>
        <end position="212"/>
    </location>
</feature>